<gene>
    <name evidence="2" type="ORF">Q8F55_005347</name>
</gene>
<evidence type="ECO:0000313" key="3">
    <source>
        <dbReference type="Proteomes" id="UP001565368"/>
    </source>
</evidence>
<keyword evidence="3" id="KW-1185">Reference proteome</keyword>
<evidence type="ECO:0000313" key="2">
    <source>
        <dbReference type="EMBL" id="KAL1408535.1"/>
    </source>
</evidence>
<dbReference type="RefSeq" id="XP_069208479.1">
    <property type="nucleotide sequence ID" value="XM_069353837.1"/>
</dbReference>
<reference evidence="2 3" key="1">
    <citation type="submission" date="2023-08" db="EMBL/GenBank/DDBJ databases">
        <title>Annotated Genome Sequence of Vanrija albida AlHP1.</title>
        <authorList>
            <person name="Herzog R."/>
        </authorList>
    </citation>
    <scope>NUCLEOTIDE SEQUENCE [LARGE SCALE GENOMIC DNA]</scope>
    <source>
        <strain evidence="2 3">AlHP1</strain>
    </source>
</reference>
<dbReference type="Proteomes" id="UP001565368">
    <property type="component" value="Unassembled WGS sequence"/>
</dbReference>
<dbReference type="EMBL" id="JBBXJM010000004">
    <property type="protein sequence ID" value="KAL1408535.1"/>
    <property type="molecule type" value="Genomic_DNA"/>
</dbReference>
<dbReference type="Gene3D" id="1.25.40.10">
    <property type="entry name" value="Tetratricopeptide repeat domain"/>
    <property type="match status" value="1"/>
</dbReference>
<sequence length="868" mass="95468">MKSVAAVQRAASVLGRSGVRRPRMPPGPSCSRWFSCSCCRPQPASARGLAPTTPRHSIPPLPALQHMRMATPHLPLPPPLPYSPDSQPFLRHLQILSLALLSSNADESWDIYQALHPDLRPAIPDDVFVSLVTCQIQGSGNRLPRLVELLGLARSCDMNPAGFGTNTLERGLVYALRYLQNGSSLPDGLSHSDTLAVIDWLWDGLITVVGDRGVRDLSLDLRRRIVRLGVYRHEHHQSPLSPVRRLLEYLVDNGGAKGMRNTAVRVILAYTGNSPEEHKASLRLAAWSITREVDISPVFFRTLIDRLRASHARRGDDGLKMATEAVEELLVELRQGRAHEPAAVLHQALVTIQKNHRSPLERASDTAMDPQATMPEIHRAAQRVLAQPATSEPDLKAAVQLCIRSLPLLPDADNEALLKITVRQLAQPPLNPALIIRFTQAIIDSTAASNQSIPPPILNRVFNLVAGIVHSDDDAYRLARHIYPIARATSPRQKWNRTTAELWRALFTVSLRHGHITFASRLYDDFVADGQPVFRKSALDFIRHIAQSSSKSRWVLLDRHIKDYLWYHPTMTEDLVVAVAEGLGVKGAADVAVGVRICRRIQPALPAAAVTPLVYRLARSSKPEHRDLAFELLSELPHSPESTDAYNLALSALADKTKEVGLDLVLRVYQDMIGKGLTSSAATVSPLIRALLSSDKLDYALSVFDAAVENGHAARSADVGRLMIHLALAARTNEAEAVELKWRSLFPDEPAYDKAVYGASLVVDILAGGEPDLTVFSENAEGRQLLPLLAKGRAYRPTRPFYSWLTTLQRDRGAGSETAEAKAEAEGRENLTEASLGPLPSNRKAGISPMTRAQLDVIVLIPQQPWVV</sequence>
<accession>A0ABR3Q1E2</accession>
<evidence type="ECO:0000256" key="1">
    <source>
        <dbReference type="SAM" id="MobiDB-lite"/>
    </source>
</evidence>
<feature type="region of interest" description="Disordered" evidence="1">
    <location>
        <begin position="813"/>
        <end position="843"/>
    </location>
</feature>
<protein>
    <recommendedName>
        <fullName evidence="4">Pentacotripeptide-repeat region of PRORP domain-containing protein</fullName>
    </recommendedName>
</protein>
<dbReference type="GeneID" id="95986390"/>
<feature type="compositionally biased region" description="Basic and acidic residues" evidence="1">
    <location>
        <begin position="813"/>
        <end position="831"/>
    </location>
</feature>
<proteinExistence type="predicted"/>
<name>A0ABR3Q1E2_9TREE</name>
<dbReference type="InterPro" id="IPR011990">
    <property type="entry name" value="TPR-like_helical_dom_sf"/>
</dbReference>
<organism evidence="2 3">
    <name type="scientific">Vanrija albida</name>
    <dbReference type="NCBI Taxonomy" id="181172"/>
    <lineage>
        <taxon>Eukaryota</taxon>
        <taxon>Fungi</taxon>
        <taxon>Dikarya</taxon>
        <taxon>Basidiomycota</taxon>
        <taxon>Agaricomycotina</taxon>
        <taxon>Tremellomycetes</taxon>
        <taxon>Trichosporonales</taxon>
        <taxon>Trichosporonaceae</taxon>
        <taxon>Vanrija</taxon>
    </lineage>
</organism>
<comment type="caution">
    <text evidence="2">The sequence shown here is derived from an EMBL/GenBank/DDBJ whole genome shotgun (WGS) entry which is preliminary data.</text>
</comment>
<evidence type="ECO:0008006" key="4">
    <source>
        <dbReference type="Google" id="ProtNLM"/>
    </source>
</evidence>